<reference evidence="15 18" key="2">
    <citation type="submission" date="2018-12" db="EMBL/GenBank/DDBJ databases">
        <authorList>
            <person name="Wang H."/>
            <person name="Peng S."/>
            <person name="Yu X."/>
            <person name="Li X."/>
        </authorList>
    </citation>
    <scope>NUCLEOTIDE SEQUENCE [LARGE SCALE GENOMIC DNA]</scope>
    <source>
        <strain evidence="15 18">PFYN01</strain>
    </source>
</reference>
<dbReference type="InterPro" id="IPR028939">
    <property type="entry name" value="P5C_Rdtase_cat_N"/>
</dbReference>
<dbReference type="GO" id="GO:0055129">
    <property type="term" value="P:L-proline biosynthetic process"/>
    <property type="evidence" value="ECO:0007669"/>
    <property type="project" value="UniProtKB-UniRule"/>
</dbReference>
<dbReference type="EC" id="1.5.1.2" evidence="9 10"/>
<dbReference type="InterPro" id="IPR029036">
    <property type="entry name" value="P5CR_dimer"/>
</dbReference>
<evidence type="ECO:0000256" key="7">
    <source>
        <dbReference type="ARBA" id="ARBA00023002"/>
    </source>
</evidence>
<dbReference type="Gene3D" id="1.10.3730.10">
    <property type="entry name" value="ProC C-terminal domain-like"/>
    <property type="match status" value="1"/>
</dbReference>
<gene>
    <name evidence="9 15" type="primary">proC</name>
    <name evidence="16" type="ORF">BAU25_19020</name>
    <name evidence="15" type="ORF">EJW27_12890</name>
</gene>
<dbReference type="Proteomes" id="UP000272492">
    <property type="component" value="Chromosome"/>
</dbReference>
<comment type="similarity">
    <text evidence="2 9 12">Belongs to the pyrroline-5-carboxylate reductase family.</text>
</comment>
<feature type="domain" description="Pyrroline-5-carboxylate reductase dimerisation" evidence="14">
    <location>
        <begin position="162"/>
        <end position="266"/>
    </location>
</feature>
<dbReference type="GO" id="GO:0005737">
    <property type="term" value="C:cytoplasm"/>
    <property type="evidence" value="ECO:0007669"/>
    <property type="project" value="UniProtKB-SubCell"/>
</dbReference>
<evidence type="ECO:0000256" key="2">
    <source>
        <dbReference type="ARBA" id="ARBA00005525"/>
    </source>
</evidence>
<dbReference type="NCBIfam" id="TIGR00112">
    <property type="entry name" value="proC"/>
    <property type="match status" value="1"/>
</dbReference>
<dbReference type="Proteomes" id="UP000181873">
    <property type="component" value="Unassembled WGS sequence"/>
</dbReference>
<comment type="function">
    <text evidence="8 9">Catalyzes the reduction of 1-pyrroline-5-carboxylate (PCA) to L-proline.</text>
</comment>
<comment type="subcellular location">
    <subcellularLocation>
        <location evidence="1 9">Cytoplasm</location>
    </subcellularLocation>
</comment>
<comment type="pathway">
    <text evidence="9 12">Amino-acid biosynthesis; L-proline biosynthesis; L-proline from L-glutamate 5-semialdehyde: step 1/1.</text>
</comment>
<evidence type="ECO:0000256" key="11">
    <source>
        <dbReference type="PIRSR" id="PIRSR000193-1"/>
    </source>
</evidence>
<dbReference type="FunFam" id="3.40.50.720:FF:000190">
    <property type="entry name" value="Pyrroline-5-carboxylate reductase"/>
    <property type="match status" value="1"/>
</dbReference>
<dbReference type="GeneID" id="83636532"/>
<evidence type="ECO:0000256" key="1">
    <source>
        <dbReference type="ARBA" id="ARBA00004496"/>
    </source>
</evidence>
<dbReference type="Gene3D" id="3.40.50.720">
    <property type="entry name" value="NAD(P)-binding Rossmann-like Domain"/>
    <property type="match status" value="1"/>
</dbReference>
<evidence type="ECO:0000259" key="14">
    <source>
        <dbReference type="Pfam" id="PF14748"/>
    </source>
</evidence>
<evidence type="ECO:0000313" key="18">
    <source>
        <dbReference type="Proteomes" id="UP000272492"/>
    </source>
</evidence>
<feature type="binding site" evidence="11">
    <location>
        <begin position="8"/>
        <end position="13"/>
    </location>
    <ligand>
        <name>NADP(+)</name>
        <dbReference type="ChEBI" id="CHEBI:58349"/>
    </ligand>
</feature>
<evidence type="ECO:0000256" key="10">
    <source>
        <dbReference type="NCBIfam" id="TIGR00112"/>
    </source>
</evidence>
<keyword evidence="18" id="KW-1185">Reference proteome</keyword>
<organism evidence="16 17">
    <name type="scientific">Bacillus albus</name>
    <dbReference type="NCBI Taxonomy" id="2026189"/>
    <lineage>
        <taxon>Bacteria</taxon>
        <taxon>Bacillati</taxon>
        <taxon>Bacillota</taxon>
        <taxon>Bacilli</taxon>
        <taxon>Bacillales</taxon>
        <taxon>Bacillaceae</taxon>
        <taxon>Bacillus</taxon>
        <taxon>Bacillus cereus group</taxon>
    </lineage>
</organism>
<keyword evidence="7 9" id="KW-0560">Oxidoreductase</keyword>
<dbReference type="PIRSF" id="PIRSF000193">
    <property type="entry name" value="Pyrrol-5-carb_rd"/>
    <property type="match status" value="1"/>
</dbReference>
<comment type="catalytic activity">
    <reaction evidence="9">
        <text>L-proline + NAD(+) = (S)-1-pyrroline-5-carboxylate + NADH + 2 H(+)</text>
        <dbReference type="Rhea" id="RHEA:14105"/>
        <dbReference type="ChEBI" id="CHEBI:15378"/>
        <dbReference type="ChEBI" id="CHEBI:17388"/>
        <dbReference type="ChEBI" id="CHEBI:57540"/>
        <dbReference type="ChEBI" id="CHEBI:57945"/>
        <dbReference type="ChEBI" id="CHEBI:60039"/>
        <dbReference type="EC" id="1.5.1.2"/>
    </reaction>
</comment>
<evidence type="ECO:0000256" key="6">
    <source>
        <dbReference type="ARBA" id="ARBA00022857"/>
    </source>
</evidence>
<dbReference type="RefSeq" id="WP_048526106.1">
    <property type="nucleotide sequence ID" value="NZ_CBCSIO010000022.1"/>
</dbReference>
<dbReference type="InterPro" id="IPR053790">
    <property type="entry name" value="P5CR-like_CS"/>
</dbReference>
<dbReference type="Pfam" id="PF14748">
    <property type="entry name" value="P5CR_dimer"/>
    <property type="match status" value="1"/>
</dbReference>
<evidence type="ECO:0000256" key="4">
    <source>
        <dbReference type="ARBA" id="ARBA00022605"/>
    </source>
</evidence>
<accession>A0A1J9U2K9</accession>
<proteinExistence type="inferred from homology"/>
<dbReference type="GO" id="GO:0004735">
    <property type="term" value="F:pyrroline-5-carboxylate reductase activity"/>
    <property type="evidence" value="ECO:0007669"/>
    <property type="project" value="UniProtKB-UniRule"/>
</dbReference>
<evidence type="ECO:0000256" key="12">
    <source>
        <dbReference type="RuleBase" id="RU003903"/>
    </source>
</evidence>
<dbReference type="Pfam" id="PF03807">
    <property type="entry name" value="F420_oxidored"/>
    <property type="match status" value="1"/>
</dbReference>
<evidence type="ECO:0000313" key="15">
    <source>
        <dbReference type="EMBL" id="AZQ47378.1"/>
    </source>
</evidence>
<comment type="catalytic activity">
    <reaction evidence="9 12">
        <text>L-proline + NADP(+) = (S)-1-pyrroline-5-carboxylate + NADPH + 2 H(+)</text>
        <dbReference type="Rhea" id="RHEA:14109"/>
        <dbReference type="ChEBI" id="CHEBI:15378"/>
        <dbReference type="ChEBI" id="CHEBI:17388"/>
        <dbReference type="ChEBI" id="CHEBI:57783"/>
        <dbReference type="ChEBI" id="CHEBI:58349"/>
        <dbReference type="ChEBI" id="CHEBI:60039"/>
        <dbReference type="EC" id="1.5.1.2"/>
    </reaction>
</comment>
<reference evidence="16 17" key="1">
    <citation type="submission" date="2016-06" db="EMBL/GenBank/DDBJ databases">
        <title>First insights into the genetic diversity and population structure of in the Bacillus cereus group bacteria from diverse marine environments.</title>
        <authorList>
            <person name="Liu Y."/>
            <person name="Lai Q."/>
            <person name="Shao Z."/>
        </authorList>
    </citation>
    <scope>NUCLEOTIDE SEQUENCE [LARGE SCALE GENOMIC DNA]</scope>
    <source>
        <strain evidence="16 17">N35-10-2</strain>
    </source>
</reference>
<evidence type="ECO:0000313" key="16">
    <source>
        <dbReference type="EMBL" id="OJD57868.1"/>
    </source>
</evidence>
<evidence type="ECO:0000256" key="8">
    <source>
        <dbReference type="ARBA" id="ARBA00058118"/>
    </source>
</evidence>
<keyword evidence="5 9" id="KW-0641">Proline biosynthesis</keyword>
<evidence type="ECO:0000256" key="9">
    <source>
        <dbReference type="HAMAP-Rule" id="MF_01925"/>
    </source>
</evidence>
<dbReference type="EMBL" id="MAOE01000124">
    <property type="protein sequence ID" value="OJD57868.1"/>
    <property type="molecule type" value="Genomic_DNA"/>
</dbReference>
<dbReference type="FunFam" id="1.10.3730.10:FF:000001">
    <property type="entry name" value="Pyrroline-5-carboxylate reductase"/>
    <property type="match status" value="1"/>
</dbReference>
<evidence type="ECO:0000256" key="5">
    <source>
        <dbReference type="ARBA" id="ARBA00022650"/>
    </source>
</evidence>
<dbReference type="InterPro" id="IPR008927">
    <property type="entry name" value="6-PGluconate_DH-like_C_sf"/>
</dbReference>
<dbReference type="SUPFAM" id="SSF51735">
    <property type="entry name" value="NAD(P)-binding Rossmann-fold domains"/>
    <property type="match status" value="1"/>
</dbReference>
<dbReference type="EMBL" id="CP034548">
    <property type="protein sequence ID" value="AZQ47378.1"/>
    <property type="molecule type" value="Genomic_DNA"/>
</dbReference>
<keyword evidence="3 9" id="KW-0963">Cytoplasm</keyword>
<keyword evidence="4 9" id="KW-0028">Amino-acid biosynthesis</keyword>
<dbReference type="SUPFAM" id="SSF48179">
    <property type="entry name" value="6-phosphogluconate dehydrogenase C-terminal domain-like"/>
    <property type="match status" value="1"/>
</dbReference>
<dbReference type="AlphaFoldDB" id="A0A1J9U2K9"/>
<dbReference type="InterPro" id="IPR000304">
    <property type="entry name" value="Pyrroline-COOH_reductase"/>
</dbReference>
<name>A0A1J9U2K9_9BACI</name>
<dbReference type="InterPro" id="IPR036291">
    <property type="entry name" value="NAD(P)-bd_dom_sf"/>
</dbReference>
<dbReference type="HAMAP" id="MF_01925">
    <property type="entry name" value="P5C_reductase"/>
    <property type="match status" value="1"/>
</dbReference>
<evidence type="ECO:0000259" key="13">
    <source>
        <dbReference type="Pfam" id="PF03807"/>
    </source>
</evidence>
<dbReference type="UniPathway" id="UPA00098">
    <property type="reaction ID" value="UER00361"/>
</dbReference>
<evidence type="ECO:0000313" key="17">
    <source>
        <dbReference type="Proteomes" id="UP000181873"/>
    </source>
</evidence>
<dbReference type="PANTHER" id="PTHR11645:SF0">
    <property type="entry name" value="PYRROLINE-5-CARBOXYLATE REDUCTASE 3"/>
    <property type="match status" value="1"/>
</dbReference>
<feature type="binding site" evidence="11">
    <location>
        <position position="57"/>
    </location>
    <ligand>
        <name>NADPH</name>
        <dbReference type="ChEBI" id="CHEBI:57783"/>
    </ligand>
</feature>
<sequence>MDKQIGFIGCGNMGMAIIGGMLNKKVVSANHVICSDLNTTNLKHANEKYGLTTTTDNNEVAKNADILILSIKPDLYAAVINEIKEVIKNDVIVVTIAAGKSIKSTEEAFDKKLKVVRVMPNTPALVGEGMSALCPNEMVTEKDLEDVLNIFNSFGQAEIVSEKLMDVVTSVSGSSPAYVYMIIEAMADAAVLDGMPRNQAYKFAAQAVLGSAKMVLETGIHPGELKDMVCSPGGTTIEAVATLEEKGLRTAIISAMQRCTQKSIELSSQTKTKK</sequence>
<dbReference type="PANTHER" id="PTHR11645">
    <property type="entry name" value="PYRROLINE-5-CARBOXYLATE REDUCTASE"/>
    <property type="match status" value="1"/>
</dbReference>
<feature type="domain" description="Pyrroline-5-carboxylate reductase catalytic N-terminal" evidence="13">
    <location>
        <begin position="4"/>
        <end position="99"/>
    </location>
</feature>
<protein>
    <recommendedName>
        <fullName evidence="9 10">Pyrroline-5-carboxylate reductase</fullName>
        <shortName evidence="9">P5C reductase</shortName>
        <shortName evidence="9">P5CR</shortName>
        <ecNumber evidence="9 10">1.5.1.2</ecNumber>
    </recommendedName>
    <alternativeName>
        <fullName evidence="9">PCA reductase</fullName>
    </alternativeName>
</protein>
<dbReference type="PROSITE" id="PS00521">
    <property type="entry name" value="P5CR"/>
    <property type="match status" value="1"/>
</dbReference>
<evidence type="ECO:0000256" key="3">
    <source>
        <dbReference type="ARBA" id="ARBA00022490"/>
    </source>
</evidence>
<keyword evidence="6 9" id="KW-0521">NADP</keyword>